<dbReference type="InterPro" id="IPR022755">
    <property type="entry name" value="Znf_C2H2_jaz"/>
</dbReference>
<dbReference type="InterPro" id="IPR036236">
    <property type="entry name" value="Znf_C2H2_sf"/>
</dbReference>
<evidence type="ECO:0000256" key="3">
    <source>
        <dbReference type="ARBA" id="ARBA00022490"/>
    </source>
</evidence>
<comment type="caution">
    <text evidence="13">The sequence shown here is derived from an EMBL/GenBank/DDBJ whole genome shotgun (WGS) entry which is preliminary data.</text>
</comment>
<evidence type="ECO:0000256" key="10">
    <source>
        <dbReference type="PROSITE-ProRule" id="PRU00042"/>
    </source>
</evidence>
<dbReference type="FunFam" id="3.30.160.60:FF:000299">
    <property type="entry name" value="Zinc finger protein 593"/>
    <property type="match status" value="1"/>
</dbReference>
<protein>
    <submittedName>
        <fullName evidence="13">Bud20 protein</fullName>
    </submittedName>
</protein>
<evidence type="ECO:0000256" key="4">
    <source>
        <dbReference type="ARBA" id="ARBA00022517"/>
    </source>
</evidence>
<dbReference type="GO" id="GO:0043021">
    <property type="term" value="F:ribonucleoprotein complex binding"/>
    <property type="evidence" value="ECO:0007669"/>
    <property type="project" value="UniProtKB-ARBA"/>
</dbReference>
<keyword evidence="3" id="KW-0963">Cytoplasm</keyword>
<comment type="similarity">
    <text evidence="9">Belongs to the ZNF593/BUD20 C2H2-type zinc-finger protein family.</text>
</comment>
<evidence type="ECO:0000256" key="11">
    <source>
        <dbReference type="SAM" id="MobiDB-lite"/>
    </source>
</evidence>
<dbReference type="GO" id="GO:0003676">
    <property type="term" value="F:nucleic acid binding"/>
    <property type="evidence" value="ECO:0007669"/>
    <property type="project" value="InterPro"/>
</dbReference>
<keyword evidence="14" id="KW-1185">Reference proteome</keyword>
<keyword evidence="4" id="KW-0690">Ribosome biogenesis</keyword>
<evidence type="ECO:0000313" key="13">
    <source>
        <dbReference type="EMBL" id="GMM34545.1"/>
    </source>
</evidence>
<evidence type="ECO:0000259" key="12">
    <source>
        <dbReference type="PROSITE" id="PS50157"/>
    </source>
</evidence>
<name>A0AAV5QJ81_9ASCO</name>
<dbReference type="EMBL" id="BTFZ01000003">
    <property type="protein sequence ID" value="GMM34545.1"/>
    <property type="molecule type" value="Genomic_DNA"/>
</dbReference>
<feature type="region of interest" description="Disordered" evidence="11">
    <location>
        <begin position="125"/>
        <end position="159"/>
    </location>
</feature>
<proteinExistence type="inferred from homology"/>
<evidence type="ECO:0000256" key="8">
    <source>
        <dbReference type="ARBA" id="ARBA00023242"/>
    </source>
</evidence>
<dbReference type="Proteomes" id="UP001360560">
    <property type="component" value="Unassembled WGS sequence"/>
</dbReference>
<keyword evidence="5" id="KW-0479">Metal-binding</keyword>
<feature type="domain" description="C2H2-type" evidence="12">
    <location>
        <begin position="49"/>
        <end position="78"/>
    </location>
</feature>
<evidence type="ECO:0000256" key="9">
    <source>
        <dbReference type="ARBA" id="ARBA00038064"/>
    </source>
</evidence>
<dbReference type="InterPro" id="IPR003604">
    <property type="entry name" value="Matrin/U1-like-C_Znf_C2H2"/>
</dbReference>
<dbReference type="GO" id="GO:0008270">
    <property type="term" value="F:zinc ion binding"/>
    <property type="evidence" value="ECO:0007669"/>
    <property type="project" value="UniProtKB-KW"/>
</dbReference>
<dbReference type="AlphaFoldDB" id="A0AAV5QJ81"/>
<evidence type="ECO:0000256" key="1">
    <source>
        <dbReference type="ARBA" id="ARBA00004123"/>
    </source>
</evidence>
<evidence type="ECO:0000256" key="7">
    <source>
        <dbReference type="ARBA" id="ARBA00022833"/>
    </source>
</evidence>
<dbReference type="PANTHER" id="PTHR46095">
    <property type="entry name" value="ZINC FINGER PROTEIN 593"/>
    <property type="match status" value="1"/>
</dbReference>
<feature type="compositionally biased region" description="Basic and acidic residues" evidence="11">
    <location>
        <begin position="132"/>
        <end position="147"/>
    </location>
</feature>
<keyword evidence="7" id="KW-0862">Zinc</keyword>
<evidence type="ECO:0000313" key="14">
    <source>
        <dbReference type="Proteomes" id="UP001360560"/>
    </source>
</evidence>
<dbReference type="GeneID" id="90072524"/>
<dbReference type="PROSITE" id="PS00028">
    <property type="entry name" value="ZINC_FINGER_C2H2_1"/>
    <property type="match status" value="1"/>
</dbReference>
<dbReference type="PROSITE" id="PS50157">
    <property type="entry name" value="ZINC_FINGER_C2H2_2"/>
    <property type="match status" value="1"/>
</dbReference>
<evidence type="ECO:0000256" key="2">
    <source>
        <dbReference type="ARBA" id="ARBA00004496"/>
    </source>
</evidence>
<dbReference type="Gene3D" id="3.30.160.60">
    <property type="entry name" value="Classic Zinc Finger"/>
    <property type="match status" value="1"/>
</dbReference>
<comment type="subcellular location">
    <subcellularLocation>
        <location evidence="2">Cytoplasm</location>
    </subcellularLocation>
    <subcellularLocation>
        <location evidence="1">Nucleus</location>
    </subcellularLocation>
</comment>
<keyword evidence="8" id="KW-0539">Nucleus</keyword>
<dbReference type="GO" id="GO:0005737">
    <property type="term" value="C:cytoplasm"/>
    <property type="evidence" value="ECO:0007669"/>
    <property type="project" value="UniProtKB-SubCell"/>
</dbReference>
<evidence type="ECO:0000256" key="5">
    <source>
        <dbReference type="ARBA" id="ARBA00022723"/>
    </source>
</evidence>
<dbReference type="InterPro" id="IPR051879">
    <property type="entry name" value="C2H2-ZF_Maturation_Protein"/>
</dbReference>
<dbReference type="Pfam" id="PF12171">
    <property type="entry name" value="zf-C2H2_jaz"/>
    <property type="match status" value="1"/>
</dbReference>
<dbReference type="SMART" id="SM00451">
    <property type="entry name" value="ZnF_U1"/>
    <property type="match status" value="1"/>
</dbReference>
<dbReference type="GO" id="GO:0042254">
    <property type="term" value="P:ribosome biogenesis"/>
    <property type="evidence" value="ECO:0007669"/>
    <property type="project" value="UniProtKB-KW"/>
</dbReference>
<reference evidence="13 14" key="1">
    <citation type="journal article" date="2023" name="Elife">
        <title>Identification of key yeast species and microbe-microbe interactions impacting larval growth of Drosophila in the wild.</title>
        <authorList>
            <person name="Mure A."/>
            <person name="Sugiura Y."/>
            <person name="Maeda R."/>
            <person name="Honda K."/>
            <person name="Sakurai N."/>
            <person name="Takahashi Y."/>
            <person name="Watada M."/>
            <person name="Katoh T."/>
            <person name="Gotoh A."/>
            <person name="Gotoh Y."/>
            <person name="Taniguchi I."/>
            <person name="Nakamura K."/>
            <person name="Hayashi T."/>
            <person name="Katayama T."/>
            <person name="Uemura T."/>
            <person name="Hattori Y."/>
        </authorList>
    </citation>
    <scope>NUCLEOTIDE SEQUENCE [LARGE SCALE GENOMIC DNA]</scope>
    <source>
        <strain evidence="13 14">SC-9</strain>
    </source>
</reference>
<dbReference type="SUPFAM" id="SSF57667">
    <property type="entry name" value="beta-beta-alpha zinc fingers"/>
    <property type="match status" value="1"/>
</dbReference>
<dbReference type="GO" id="GO:0005634">
    <property type="term" value="C:nucleus"/>
    <property type="evidence" value="ECO:0007669"/>
    <property type="project" value="UniProtKB-SubCell"/>
</dbReference>
<dbReference type="InterPro" id="IPR013087">
    <property type="entry name" value="Znf_C2H2_type"/>
</dbReference>
<dbReference type="PANTHER" id="PTHR46095:SF1">
    <property type="entry name" value="ZINC FINGER PROTEIN 593"/>
    <property type="match status" value="1"/>
</dbReference>
<organism evidence="13 14">
    <name type="scientific">Saccharomycopsis crataegensis</name>
    <dbReference type="NCBI Taxonomy" id="43959"/>
    <lineage>
        <taxon>Eukaryota</taxon>
        <taxon>Fungi</taxon>
        <taxon>Dikarya</taxon>
        <taxon>Ascomycota</taxon>
        <taxon>Saccharomycotina</taxon>
        <taxon>Saccharomycetes</taxon>
        <taxon>Saccharomycopsidaceae</taxon>
        <taxon>Saccharomycopsis</taxon>
    </lineage>
</organism>
<keyword evidence="6 10" id="KW-0863">Zinc-finger</keyword>
<dbReference type="RefSeq" id="XP_064851545.1">
    <property type="nucleotide sequence ID" value="XM_064995473.1"/>
</dbReference>
<sequence length="159" mass="17816">MGKLTTMRFKTKRRVKNIDQVYGDLSTPESINQLKNQPLQEDKPGLGQHYCVECAKYFQNSTALASHRKGKVHKRRLKLIKEGPYTQLEADAAAGNNLEQFIKKKTIINNVVNTHISPLISLEKGSSHLKKKDGDQKSTTIEAEKPQAEAASQEMAVDL</sequence>
<gene>
    <name evidence="13" type="ORF">DASC09_018700</name>
</gene>
<accession>A0AAV5QJ81</accession>
<evidence type="ECO:0000256" key="6">
    <source>
        <dbReference type="ARBA" id="ARBA00022771"/>
    </source>
</evidence>